<evidence type="ECO:0000313" key="3">
    <source>
        <dbReference type="Proteomes" id="UP001163850"/>
    </source>
</evidence>
<evidence type="ECO:0000313" key="2">
    <source>
        <dbReference type="EMBL" id="KAJ3987967.1"/>
    </source>
</evidence>
<gene>
    <name evidence="2" type="ORF">F5890DRAFT_1494289</name>
</gene>
<organism evidence="2 3">
    <name type="scientific">Lentinula detonsa</name>
    <dbReference type="NCBI Taxonomy" id="2804962"/>
    <lineage>
        <taxon>Eukaryota</taxon>
        <taxon>Fungi</taxon>
        <taxon>Dikarya</taxon>
        <taxon>Basidiomycota</taxon>
        <taxon>Agaricomycotina</taxon>
        <taxon>Agaricomycetes</taxon>
        <taxon>Agaricomycetidae</taxon>
        <taxon>Agaricales</taxon>
        <taxon>Marasmiineae</taxon>
        <taxon>Omphalotaceae</taxon>
        <taxon>Lentinula</taxon>
    </lineage>
</organism>
<protein>
    <submittedName>
        <fullName evidence="2">Uncharacterized protein</fullName>
    </submittedName>
</protein>
<dbReference type="EMBL" id="MU801915">
    <property type="protein sequence ID" value="KAJ3987967.1"/>
    <property type="molecule type" value="Genomic_DNA"/>
</dbReference>
<proteinExistence type="predicted"/>
<comment type="caution">
    <text evidence="2">The sequence shown here is derived from an EMBL/GenBank/DDBJ whole genome shotgun (WGS) entry which is preliminary data.</text>
</comment>
<sequence>MFVSVRPLPKERRLFILFAPASNLSLLFVLRLNNTARATKSPKDSVPALEENLPPVKMLYRSLGLDGSSQLCTPVECYNELHRLPAVCCITKYQRHDIN</sequence>
<keyword evidence="1" id="KW-0472">Membrane</keyword>
<accession>A0AA38UV33</accession>
<reference evidence="2" key="1">
    <citation type="submission" date="2022-08" db="EMBL/GenBank/DDBJ databases">
        <authorList>
            <consortium name="DOE Joint Genome Institute"/>
            <person name="Min B."/>
            <person name="Riley R."/>
            <person name="Sierra-Patev S."/>
            <person name="Naranjo-Ortiz M."/>
            <person name="Looney B."/>
            <person name="Konkel Z."/>
            <person name="Slot J.C."/>
            <person name="Sakamoto Y."/>
            <person name="Steenwyk J.L."/>
            <person name="Rokas A."/>
            <person name="Carro J."/>
            <person name="Camarero S."/>
            <person name="Ferreira P."/>
            <person name="Molpeceres G."/>
            <person name="Ruiz-Duenas F.J."/>
            <person name="Serrano A."/>
            <person name="Henrissat B."/>
            <person name="Drula E."/>
            <person name="Hughes K.W."/>
            <person name="Mata J.L."/>
            <person name="Ishikawa N.K."/>
            <person name="Vargas-Isla R."/>
            <person name="Ushijima S."/>
            <person name="Smith C.A."/>
            <person name="Ahrendt S."/>
            <person name="Andreopoulos W."/>
            <person name="He G."/>
            <person name="Labutti K."/>
            <person name="Lipzen A."/>
            <person name="Ng V."/>
            <person name="Sandor L."/>
            <person name="Barry K."/>
            <person name="Martinez A.T."/>
            <person name="Xiao Y."/>
            <person name="Gibbons J.G."/>
            <person name="Terashima K."/>
            <person name="Hibbett D.S."/>
            <person name="Grigoriev I.V."/>
        </authorList>
    </citation>
    <scope>NUCLEOTIDE SEQUENCE</scope>
    <source>
        <strain evidence="2">TFB7829</strain>
    </source>
</reference>
<name>A0AA38UV33_9AGAR</name>
<keyword evidence="1" id="KW-0812">Transmembrane</keyword>
<keyword evidence="1" id="KW-1133">Transmembrane helix</keyword>
<dbReference type="Proteomes" id="UP001163850">
    <property type="component" value="Unassembled WGS sequence"/>
</dbReference>
<feature type="transmembrane region" description="Helical" evidence="1">
    <location>
        <begin position="14"/>
        <end position="33"/>
    </location>
</feature>
<evidence type="ECO:0000256" key="1">
    <source>
        <dbReference type="SAM" id="Phobius"/>
    </source>
</evidence>
<dbReference type="AlphaFoldDB" id="A0AA38UV33"/>